<accession>A0A084VDF2</accession>
<dbReference type="VEuPathDB" id="VectorBase:ASIC002991"/>
<reference evidence="7 9" key="1">
    <citation type="journal article" date="2014" name="BMC Genomics">
        <title>Genome sequence of Anopheles sinensis provides insight into genetics basis of mosquito competence for malaria parasites.</title>
        <authorList>
            <person name="Zhou D."/>
            <person name="Zhang D."/>
            <person name="Ding G."/>
            <person name="Shi L."/>
            <person name="Hou Q."/>
            <person name="Ye Y."/>
            <person name="Xu Y."/>
            <person name="Zhou H."/>
            <person name="Xiong C."/>
            <person name="Li S."/>
            <person name="Yu J."/>
            <person name="Hong S."/>
            <person name="Yu X."/>
            <person name="Zou P."/>
            <person name="Chen C."/>
            <person name="Chang X."/>
            <person name="Wang W."/>
            <person name="Lv Y."/>
            <person name="Sun Y."/>
            <person name="Ma L."/>
            <person name="Shen B."/>
            <person name="Zhu C."/>
        </authorList>
    </citation>
    <scope>NUCLEOTIDE SEQUENCE [LARGE SCALE GENOMIC DNA]</scope>
</reference>
<evidence type="ECO:0000256" key="1">
    <source>
        <dbReference type="ARBA" id="ARBA00004192"/>
    </source>
</evidence>
<sequence length="303" mass="34195">MYYIFAPVLLDTPHEHQKTILMKNMEEAVPGGELYKPEHHKCIAGWYSDLKYHNRTYKRLVAALDMFFVRFPDHPSSKLRVGTSPARYKDCSAIETLHHFRSLMGIPVQQVADWVWHEEANCEAQALLAPKNETEVAHSYAPYFSFFKLGGDTSMSTVDLNASFELFAHTVGTVLGSTRSKNARMPEIAERTAIESGLIVGAIKAVNRQQQALANQELGDLEEKDDIVIAFIQKEAQNFPTNMNSEEWEKIVRDKDTLRKFALLGKRLAKRITDVRSGTIGAEVKNVAGLSLESALRELMKLL</sequence>
<dbReference type="InterPro" id="IPR023330">
    <property type="entry name" value="Rhabdovirus_ncapsid_N"/>
</dbReference>
<gene>
    <name evidence="7" type="ORF">ZHAS_00002991</name>
</gene>
<evidence type="ECO:0000256" key="3">
    <source>
        <dbReference type="ARBA" id="ARBA00022884"/>
    </source>
</evidence>
<dbReference type="AlphaFoldDB" id="A0A084VDF2"/>
<dbReference type="SUPFAM" id="SSF140809">
    <property type="entry name" value="Rhabdovirus nucleoprotein-like"/>
    <property type="match status" value="1"/>
</dbReference>
<evidence type="ECO:0000313" key="8">
    <source>
        <dbReference type="EnsemblMetazoa" id="ASIC002991-PA"/>
    </source>
</evidence>
<dbReference type="Proteomes" id="UP000030765">
    <property type="component" value="Unassembled WGS sequence"/>
</dbReference>
<dbReference type="GO" id="GO:0003723">
    <property type="term" value="F:RNA binding"/>
    <property type="evidence" value="ECO:0007669"/>
    <property type="project" value="UniProtKB-KW"/>
</dbReference>
<evidence type="ECO:0000256" key="2">
    <source>
        <dbReference type="ARBA" id="ARBA00004328"/>
    </source>
</evidence>
<dbReference type="EMBL" id="ATLV01011318">
    <property type="status" value="NOT_ANNOTATED_CDS"/>
    <property type="molecule type" value="Genomic_DNA"/>
</dbReference>
<keyword evidence="4" id="KW-1035">Host cytoplasm</keyword>
<dbReference type="GO" id="GO:1990904">
    <property type="term" value="C:ribonucleoprotein complex"/>
    <property type="evidence" value="ECO:0007669"/>
    <property type="project" value="UniProtKB-KW"/>
</dbReference>
<reference evidence="8" key="2">
    <citation type="submission" date="2020-05" db="UniProtKB">
        <authorList>
            <consortium name="EnsemblMetazoa"/>
        </authorList>
    </citation>
    <scope>IDENTIFICATION</scope>
</reference>
<dbReference type="InterPro" id="IPR000448">
    <property type="entry name" value="Rhabdo_ncapsid"/>
</dbReference>
<feature type="domain" description="Rhabdovirus nucleocapsid" evidence="6">
    <location>
        <begin position="52"/>
        <end position="202"/>
    </location>
</feature>
<evidence type="ECO:0000256" key="5">
    <source>
        <dbReference type="ARBA" id="ARBA00023274"/>
    </source>
</evidence>
<dbReference type="Gene3D" id="1.10.3610.10">
    <property type="entry name" value="Nucleoprotein"/>
    <property type="match status" value="1"/>
</dbReference>
<evidence type="ECO:0000313" key="7">
    <source>
        <dbReference type="EMBL" id="KFB35996.1"/>
    </source>
</evidence>
<dbReference type="InterPro" id="IPR035961">
    <property type="entry name" value="Rhabdovirus_nucleoprotein-like"/>
</dbReference>
<proteinExistence type="predicted"/>
<evidence type="ECO:0000256" key="4">
    <source>
        <dbReference type="ARBA" id="ARBA00023200"/>
    </source>
</evidence>
<evidence type="ECO:0000259" key="6">
    <source>
        <dbReference type="Pfam" id="PF00945"/>
    </source>
</evidence>
<keyword evidence="5" id="KW-0687">Ribonucleoprotein</keyword>
<keyword evidence="9" id="KW-1185">Reference proteome</keyword>
<comment type="subcellular location">
    <subcellularLocation>
        <location evidence="1">Host cytoplasm</location>
    </subcellularLocation>
    <subcellularLocation>
        <location evidence="2">Virion</location>
    </subcellularLocation>
</comment>
<dbReference type="Gene3D" id="1.10.3570.10">
    <property type="entry name" value="Rhabdovirus nucleocapsid protein like domain"/>
    <property type="match status" value="1"/>
</dbReference>
<dbReference type="EMBL" id="KE524662">
    <property type="protein sequence ID" value="KFB35996.1"/>
    <property type="molecule type" value="Genomic_DNA"/>
</dbReference>
<dbReference type="Pfam" id="PF00945">
    <property type="entry name" value="Rhabdo_ncap"/>
    <property type="match status" value="1"/>
</dbReference>
<dbReference type="OrthoDB" id="8068970at2759"/>
<keyword evidence="3" id="KW-0694">RNA-binding</keyword>
<dbReference type="EnsemblMetazoa" id="ASIC002991-RA">
    <property type="protein sequence ID" value="ASIC002991-PA"/>
    <property type="gene ID" value="ASIC002991"/>
</dbReference>
<dbReference type="InterPro" id="IPR023331">
    <property type="entry name" value="Rhabdovirus_ncapsid_C"/>
</dbReference>
<evidence type="ECO:0000313" key="9">
    <source>
        <dbReference type="Proteomes" id="UP000030765"/>
    </source>
</evidence>
<organism evidence="7">
    <name type="scientific">Anopheles sinensis</name>
    <name type="common">Mosquito</name>
    <dbReference type="NCBI Taxonomy" id="74873"/>
    <lineage>
        <taxon>Eukaryota</taxon>
        <taxon>Metazoa</taxon>
        <taxon>Ecdysozoa</taxon>
        <taxon>Arthropoda</taxon>
        <taxon>Hexapoda</taxon>
        <taxon>Insecta</taxon>
        <taxon>Pterygota</taxon>
        <taxon>Neoptera</taxon>
        <taxon>Endopterygota</taxon>
        <taxon>Diptera</taxon>
        <taxon>Nematocera</taxon>
        <taxon>Culicoidea</taxon>
        <taxon>Culicidae</taxon>
        <taxon>Anophelinae</taxon>
        <taxon>Anopheles</taxon>
    </lineage>
</organism>
<dbReference type="GO" id="GO:0030430">
    <property type="term" value="C:host cell cytoplasm"/>
    <property type="evidence" value="ECO:0007669"/>
    <property type="project" value="UniProtKB-SubCell"/>
</dbReference>
<name>A0A084VDF2_ANOSI</name>
<protein>
    <submittedName>
        <fullName evidence="8">Nucleocapsid protein</fullName>
    </submittedName>
    <submittedName>
        <fullName evidence="7">Nucleoprotein N</fullName>
    </submittedName>
</protein>